<evidence type="ECO:0000256" key="10">
    <source>
        <dbReference type="ARBA" id="ARBA00023146"/>
    </source>
</evidence>
<dbReference type="CDD" id="cd00770">
    <property type="entry name" value="SerRS_core"/>
    <property type="match status" value="1"/>
</dbReference>
<keyword evidence="17" id="KW-1185">Reference proteome</keyword>
<evidence type="ECO:0000256" key="6">
    <source>
        <dbReference type="ARBA" id="ARBA00022598"/>
    </source>
</evidence>
<dbReference type="NCBIfam" id="TIGR00414">
    <property type="entry name" value="serS"/>
    <property type="match status" value="1"/>
</dbReference>
<comment type="catalytic activity">
    <reaction evidence="13">
        <text>tRNA(Ser) + L-serine + ATP = L-seryl-tRNA(Ser) + AMP + diphosphate + H(+)</text>
        <dbReference type="Rhea" id="RHEA:12292"/>
        <dbReference type="Rhea" id="RHEA-COMP:9669"/>
        <dbReference type="Rhea" id="RHEA-COMP:9703"/>
        <dbReference type="ChEBI" id="CHEBI:15378"/>
        <dbReference type="ChEBI" id="CHEBI:30616"/>
        <dbReference type="ChEBI" id="CHEBI:33019"/>
        <dbReference type="ChEBI" id="CHEBI:33384"/>
        <dbReference type="ChEBI" id="CHEBI:78442"/>
        <dbReference type="ChEBI" id="CHEBI:78533"/>
        <dbReference type="ChEBI" id="CHEBI:456215"/>
        <dbReference type="EC" id="6.1.1.11"/>
    </reaction>
</comment>
<dbReference type="Gene3D" id="1.10.287.40">
    <property type="entry name" value="Serine-tRNA synthetase, tRNA binding domain"/>
    <property type="match status" value="1"/>
</dbReference>
<evidence type="ECO:0000256" key="14">
    <source>
        <dbReference type="NCBIfam" id="TIGR00414"/>
    </source>
</evidence>
<evidence type="ECO:0000256" key="4">
    <source>
        <dbReference type="ARBA" id="ARBA00012840"/>
    </source>
</evidence>
<keyword evidence="5" id="KW-0963">Cytoplasm</keyword>
<evidence type="ECO:0000256" key="1">
    <source>
        <dbReference type="ARBA" id="ARBA00004496"/>
    </source>
</evidence>
<keyword evidence="10" id="KW-0030">Aminoacyl-tRNA synthetase</keyword>
<dbReference type="SUPFAM" id="SSF55681">
    <property type="entry name" value="Class II aaRS and biotin synthetases"/>
    <property type="match status" value="1"/>
</dbReference>
<dbReference type="InterPro" id="IPR042103">
    <property type="entry name" value="SerRS_1_N_sf"/>
</dbReference>
<comment type="pathway">
    <text evidence="2">Aminoacyl-tRNA biosynthesis; selenocysteinyl-tRNA(Sec) biosynthesis; L-seryl-tRNA(Sec) from L-serine and tRNA(Sec): step 1/1.</text>
</comment>
<gene>
    <name evidence="16" type="ORF">DAY19_00835</name>
</gene>
<sequence>MLDIKFIRENVDLVKEVIANKGVGLDLDELLTIDGKLSELKTKQQELQEKRNAHSKLIPKASNEDRPKLIAEGKEIAAQLKEMNPEISELEEKFKTLMYLTPMPPSKDAPIGKDDTENVISRVEGEKPNFSFTPRHHVDILEMNEWAEFKNIAKVCGSRSYSLRNDMVLLEMAMHRMALDMLIEKGFTLVSSPSMAREDALYGTGHFPTGREDAYYIPDHDIYLSGTAEVQLNSLHGGEILSEADLPILYAGFSPCFRGEAGSYGKDVKGLIRVHQFQKTEQFIICKGEEAESEKWHNALLETAEEFCKHLELPYQILEVCTGDMGAGKYRMFDIECWVPSEEKYRETHSCSALHDWQSRRTNTRYRDADGNVKHVYTLNNTMVATPRILVPFIENHQQEDGSVYIPEKLRMYMGGKEFLKGRSNK</sequence>
<evidence type="ECO:0000256" key="8">
    <source>
        <dbReference type="ARBA" id="ARBA00022840"/>
    </source>
</evidence>
<dbReference type="SUPFAM" id="SSF46589">
    <property type="entry name" value="tRNA-binding arm"/>
    <property type="match status" value="1"/>
</dbReference>
<evidence type="ECO:0000256" key="12">
    <source>
        <dbReference type="ARBA" id="ARBA00047929"/>
    </source>
</evidence>
<dbReference type="InterPro" id="IPR006195">
    <property type="entry name" value="aa-tRNA-synth_II"/>
</dbReference>
<keyword evidence="9" id="KW-0648">Protein biosynthesis</keyword>
<evidence type="ECO:0000256" key="11">
    <source>
        <dbReference type="ARBA" id="ARBA00039158"/>
    </source>
</evidence>
<dbReference type="PANTHER" id="PTHR43697">
    <property type="entry name" value="SERYL-TRNA SYNTHETASE"/>
    <property type="match status" value="1"/>
</dbReference>
<evidence type="ECO:0000259" key="15">
    <source>
        <dbReference type="PROSITE" id="PS50862"/>
    </source>
</evidence>
<dbReference type="PANTHER" id="PTHR43697:SF1">
    <property type="entry name" value="SERINE--TRNA LIGASE"/>
    <property type="match status" value="1"/>
</dbReference>
<protein>
    <recommendedName>
        <fullName evidence="11 14">Serine--tRNA ligase</fullName>
        <ecNumber evidence="4 14">6.1.1.11</ecNumber>
    </recommendedName>
</protein>
<feature type="domain" description="Aminoacyl-transfer RNA synthetases class-II family profile" evidence="15">
    <location>
        <begin position="136"/>
        <end position="407"/>
    </location>
</feature>
<dbReference type="InterPro" id="IPR045864">
    <property type="entry name" value="aa-tRNA-synth_II/BPL/LPL"/>
</dbReference>
<name>A0ABY0IHC5_9BACT</name>
<dbReference type="GO" id="GO:0004828">
    <property type="term" value="F:serine-tRNA ligase activity"/>
    <property type="evidence" value="ECO:0007669"/>
    <property type="project" value="UniProtKB-EC"/>
</dbReference>
<evidence type="ECO:0000256" key="13">
    <source>
        <dbReference type="ARBA" id="ARBA00048823"/>
    </source>
</evidence>
<dbReference type="Gene3D" id="3.30.930.10">
    <property type="entry name" value="Bira Bifunctional Protein, Domain 2"/>
    <property type="match status" value="1"/>
</dbReference>
<evidence type="ECO:0000256" key="7">
    <source>
        <dbReference type="ARBA" id="ARBA00022741"/>
    </source>
</evidence>
<dbReference type="Pfam" id="PF00587">
    <property type="entry name" value="tRNA-synt_2b"/>
    <property type="match status" value="1"/>
</dbReference>
<evidence type="ECO:0000313" key="16">
    <source>
        <dbReference type="EMBL" id="RZF22345.1"/>
    </source>
</evidence>
<evidence type="ECO:0000256" key="5">
    <source>
        <dbReference type="ARBA" id="ARBA00022490"/>
    </source>
</evidence>
<dbReference type="Pfam" id="PF02403">
    <property type="entry name" value="Seryl_tRNA_N"/>
    <property type="match status" value="1"/>
</dbReference>
<dbReference type="EC" id="6.1.1.11" evidence="4 14"/>
<evidence type="ECO:0000313" key="17">
    <source>
        <dbReference type="Proteomes" id="UP000443582"/>
    </source>
</evidence>
<dbReference type="InterPro" id="IPR002317">
    <property type="entry name" value="Ser-tRNA-ligase_type_1"/>
</dbReference>
<keyword evidence="8" id="KW-0067">ATP-binding</keyword>
<comment type="caution">
    <text evidence="16">The sequence shown here is derived from an EMBL/GenBank/DDBJ whole genome shotgun (WGS) entry which is preliminary data.</text>
</comment>
<dbReference type="RefSeq" id="WP_114705290.1">
    <property type="nucleotide sequence ID" value="NZ_QDKL01000001.1"/>
</dbReference>
<evidence type="ECO:0000256" key="9">
    <source>
        <dbReference type="ARBA" id="ARBA00022917"/>
    </source>
</evidence>
<dbReference type="InterPro" id="IPR010978">
    <property type="entry name" value="tRNA-bd_arm"/>
</dbReference>
<evidence type="ECO:0000256" key="2">
    <source>
        <dbReference type="ARBA" id="ARBA00005045"/>
    </source>
</evidence>
<accession>A0ABY0IHC5</accession>
<dbReference type="InterPro" id="IPR015866">
    <property type="entry name" value="Ser-tRNA-synth_1_N"/>
</dbReference>
<comment type="similarity">
    <text evidence="3">Belongs to the class-II aminoacyl-tRNA synthetase family. Type-1 seryl-tRNA synthetase subfamily.</text>
</comment>
<dbReference type="PRINTS" id="PR00981">
    <property type="entry name" value="TRNASYNTHSER"/>
</dbReference>
<reference evidence="17" key="1">
    <citation type="journal article" date="2019" name="Int. J. Syst. Evol. Microbiol.">
        <title>Halobacteriovorax valvorus sp. nov., a novel prokaryotic predator isolated from coastal seawater of China.</title>
        <authorList>
            <person name="Chen M.-X."/>
        </authorList>
    </citation>
    <scope>NUCLEOTIDE SEQUENCE [LARGE SCALE GENOMIC DNA]</scope>
    <source>
        <strain evidence="17">BL9</strain>
    </source>
</reference>
<dbReference type="InterPro" id="IPR033729">
    <property type="entry name" value="SerRS_core"/>
</dbReference>
<comment type="subcellular location">
    <subcellularLocation>
        <location evidence="1">Cytoplasm</location>
    </subcellularLocation>
</comment>
<comment type="catalytic activity">
    <reaction evidence="12">
        <text>tRNA(Sec) + L-serine + ATP = L-seryl-tRNA(Sec) + AMP + diphosphate + H(+)</text>
        <dbReference type="Rhea" id="RHEA:42580"/>
        <dbReference type="Rhea" id="RHEA-COMP:9742"/>
        <dbReference type="Rhea" id="RHEA-COMP:10128"/>
        <dbReference type="ChEBI" id="CHEBI:15378"/>
        <dbReference type="ChEBI" id="CHEBI:30616"/>
        <dbReference type="ChEBI" id="CHEBI:33019"/>
        <dbReference type="ChEBI" id="CHEBI:33384"/>
        <dbReference type="ChEBI" id="CHEBI:78442"/>
        <dbReference type="ChEBI" id="CHEBI:78533"/>
        <dbReference type="ChEBI" id="CHEBI:456215"/>
        <dbReference type="EC" id="6.1.1.11"/>
    </reaction>
</comment>
<proteinExistence type="inferred from homology"/>
<dbReference type="PROSITE" id="PS50862">
    <property type="entry name" value="AA_TRNA_LIGASE_II"/>
    <property type="match status" value="1"/>
</dbReference>
<organism evidence="16 17">
    <name type="scientific">Halobacteriovorax vibrionivorans</name>
    <dbReference type="NCBI Taxonomy" id="2152716"/>
    <lineage>
        <taxon>Bacteria</taxon>
        <taxon>Pseudomonadati</taxon>
        <taxon>Bdellovibrionota</taxon>
        <taxon>Bacteriovoracia</taxon>
        <taxon>Bacteriovoracales</taxon>
        <taxon>Halobacteriovoraceae</taxon>
        <taxon>Halobacteriovorax</taxon>
    </lineage>
</organism>
<dbReference type="InterPro" id="IPR002314">
    <property type="entry name" value="aa-tRNA-synt_IIb"/>
</dbReference>
<keyword evidence="6 16" id="KW-0436">Ligase</keyword>
<dbReference type="Proteomes" id="UP000443582">
    <property type="component" value="Unassembled WGS sequence"/>
</dbReference>
<dbReference type="PIRSF" id="PIRSF001529">
    <property type="entry name" value="Ser-tRNA-synth_IIa"/>
    <property type="match status" value="1"/>
</dbReference>
<keyword evidence="7" id="KW-0547">Nucleotide-binding</keyword>
<evidence type="ECO:0000256" key="3">
    <source>
        <dbReference type="ARBA" id="ARBA00010728"/>
    </source>
</evidence>
<dbReference type="EMBL" id="QDKL01000001">
    <property type="protein sequence ID" value="RZF22345.1"/>
    <property type="molecule type" value="Genomic_DNA"/>
</dbReference>